<dbReference type="CDD" id="cd06558">
    <property type="entry name" value="crotonase-like"/>
    <property type="match status" value="1"/>
</dbReference>
<evidence type="ECO:0000256" key="3">
    <source>
        <dbReference type="ARBA" id="ARBA00011915"/>
    </source>
</evidence>
<comment type="caution">
    <text evidence="9">The sequence shown here is derived from an EMBL/GenBank/DDBJ whole genome shotgun (WGS) entry which is preliminary data.</text>
</comment>
<dbReference type="EMBL" id="JANEYF010004769">
    <property type="protein sequence ID" value="KAJ8930125.1"/>
    <property type="molecule type" value="Genomic_DNA"/>
</dbReference>
<dbReference type="GO" id="GO:0006574">
    <property type="term" value="P:L-valine catabolic process"/>
    <property type="evidence" value="ECO:0007669"/>
    <property type="project" value="TreeGrafter"/>
</dbReference>
<sequence>MKMIRSFLTLKLEKKITSVFLNIIRKMSSEQNDVIVQNIRDKGVIILNRPKALNALNLSMVNKIYPILKRMGIGKNTCNYKRSREKAFCAGGDVRAVVEAGLKGEKLGHEFFKQEYITNGLIGSYKIPYIAFIDGIVMGGGVGLSVHGHYRIATERTLFAMPETQIGLFPRCRRFILFT</sequence>
<dbReference type="GO" id="GO:0003860">
    <property type="term" value="F:3-hydroxyisobutyryl-CoA hydrolase activity"/>
    <property type="evidence" value="ECO:0007669"/>
    <property type="project" value="UniProtKB-EC"/>
</dbReference>
<evidence type="ECO:0000256" key="4">
    <source>
        <dbReference type="ARBA" id="ARBA00016714"/>
    </source>
</evidence>
<evidence type="ECO:0000256" key="2">
    <source>
        <dbReference type="ARBA" id="ARBA00005254"/>
    </source>
</evidence>
<feature type="domain" description="Enoyl-CoA hydratase/isomerase" evidence="8">
    <location>
        <begin position="43"/>
        <end position="170"/>
    </location>
</feature>
<dbReference type="AlphaFoldDB" id="A0AAV8WVK1"/>
<proteinExistence type="inferred from homology"/>
<comment type="similarity">
    <text evidence="2">Belongs to the enoyl-CoA hydratase/isomerase family.</text>
</comment>
<evidence type="ECO:0000256" key="1">
    <source>
        <dbReference type="ARBA" id="ARBA00001709"/>
    </source>
</evidence>
<dbReference type="Pfam" id="PF16113">
    <property type="entry name" value="ECH_2"/>
    <property type="match status" value="1"/>
</dbReference>
<dbReference type="PANTHER" id="PTHR43176">
    <property type="entry name" value="3-HYDROXYISOBUTYRYL-COA HYDROLASE-RELATED"/>
    <property type="match status" value="1"/>
</dbReference>
<gene>
    <name evidence="9" type="ORF">NQ314_017090</name>
</gene>
<protein>
    <recommendedName>
        <fullName evidence="4">3-hydroxyisobutyryl-CoA hydrolase, mitochondrial</fullName>
        <ecNumber evidence="3">3.1.2.4</ecNumber>
    </recommendedName>
    <alternativeName>
        <fullName evidence="7">3-hydroxyisobutyryl-coenzyme A hydrolase</fullName>
    </alternativeName>
</protein>
<keyword evidence="10" id="KW-1185">Reference proteome</keyword>
<dbReference type="PANTHER" id="PTHR43176:SF3">
    <property type="entry name" value="3-HYDROXYISOBUTYRYL-COA HYDROLASE, MITOCHONDRIAL"/>
    <property type="match status" value="1"/>
</dbReference>
<evidence type="ECO:0000259" key="8">
    <source>
        <dbReference type="Pfam" id="PF16113"/>
    </source>
</evidence>
<evidence type="ECO:0000313" key="10">
    <source>
        <dbReference type="Proteomes" id="UP001162156"/>
    </source>
</evidence>
<dbReference type="GO" id="GO:0005739">
    <property type="term" value="C:mitochondrion"/>
    <property type="evidence" value="ECO:0007669"/>
    <property type="project" value="TreeGrafter"/>
</dbReference>
<dbReference type="SUPFAM" id="SSF52096">
    <property type="entry name" value="ClpP/crotonase"/>
    <property type="match status" value="1"/>
</dbReference>
<evidence type="ECO:0000313" key="9">
    <source>
        <dbReference type="EMBL" id="KAJ8930125.1"/>
    </source>
</evidence>
<dbReference type="InterPro" id="IPR029045">
    <property type="entry name" value="ClpP/crotonase-like_dom_sf"/>
</dbReference>
<evidence type="ECO:0000256" key="6">
    <source>
        <dbReference type="ARBA" id="ARBA00024871"/>
    </source>
</evidence>
<comment type="function">
    <text evidence="6">Hydrolyzes 3-hydroxyisobutyryl-CoA (HIBYL-CoA), a saline catabolite. Has high activity toward isobutyryl-CoA. Could be an isobutyryl-CoA dehydrogenase that functions in valine catabolism. Also hydrolyzes 3-hydroxypropanoyl-CoA.</text>
</comment>
<dbReference type="InterPro" id="IPR032259">
    <property type="entry name" value="HIBYL-CoA-H"/>
</dbReference>
<dbReference type="InterPro" id="IPR045004">
    <property type="entry name" value="ECH_dom"/>
</dbReference>
<accession>A0AAV8WVK1</accession>
<keyword evidence="5" id="KW-0378">Hydrolase</keyword>
<dbReference type="Gene3D" id="3.90.226.10">
    <property type="entry name" value="2-enoyl-CoA Hydratase, Chain A, domain 1"/>
    <property type="match status" value="1"/>
</dbReference>
<name>A0AAV8WVK1_9CUCU</name>
<reference evidence="9" key="1">
    <citation type="journal article" date="2023" name="Insect Mol. Biol.">
        <title>Genome sequencing provides insights into the evolution of gene families encoding plant cell wall-degrading enzymes in longhorned beetles.</title>
        <authorList>
            <person name="Shin N.R."/>
            <person name="Okamura Y."/>
            <person name="Kirsch R."/>
            <person name="Pauchet Y."/>
        </authorList>
    </citation>
    <scope>NUCLEOTIDE SEQUENCE</scope>
    <source>
        <strain evidence="9">RBIC_L_NR</strain>
    </source>
</reference>
<evidence type="ECO:0000256" key="5">
    <source>
        <dbReference type="ARBA" id="ARBA00022801"/>
    </source>
</evidence>
<organism evidence="9 10">
    <name type="scientific">Rhamnusium bicolor</name>
    <dbReference type="NCBI Taxonomy" id="1586634"/>
    <lineage>
        <taxon>Eukaryota</taxon>
        <taxon>Metazoa</taxon>
        <taxon>Ecdysozoa</taxon>
        <taxon>Arthropoda</taxon>
        <taxon>Hexapoda</taxon>
        <taxon>Insecta</taxon>
        <taxon>Pterygota</taxon>
        <taxon>Neoptera</taxon>
        <taxon>Endopterygota</taxon>
        <taxon>Coleoptera</taxon>
        <taxon>Polyphaga</taxon>
        <taxon>Cucujiformia</taxon>
        <taxon>Chrysomeloidea</taxon>
        <taxon>Cerambycidae</taxon>
        <taxon>Lepturinae</taxon>
        <taxon>Rhagiini</taxon>
        <taxon>Rhamnusium</taxon>
    </lineage>
</organism>
<evidence type="ECO:0000256" key="7">
    <source>
        <dbReference type="ARBA" id="ARBA00031181"/>
    </source>
</evidence>
<dbReference type="EC" id="3.1.2.4" evidence="3"/>
<comment type="catalytic activity">
    <reaction evidence="1">
        <text>3-hydroxy-2-methylpropanoyl-CoA + H2O = 3-hydroxy-2-methylpropanoate + CoA + H(+)</text>
        <dbReference type="Rhea" id="RHEA:20888"/>
        <dbReference type="ChEBI" id="CHEBI:11805"/>
        <dbReference type="ChEBI" id="CHEBI:15377"/>
        <dbReference type="ChEBI" id="CHEBI:15378"/>
        <dbReference type="ChEBI" id="CHEBI:57287"/>
        <dbReference type="ChEBI" id="CHEBI:57340"/>
        <dbReference type="EC" id="3.1.2.4"/>
    </reaction>
</comment>
<dbReference type="Proteomes" id="UP001162156">
    <property type="component" value="Unassembled WGS sequence"/>
</dbReference>